<gene>
    <name evidence="1" type="ORF">R1flu_022816</name>
</gene>
<protein>
    <submittedName>
        <fullName evidence="1">Uncharacterized protein</fullName>
    </submittedName>
</protein>
<dbReference type="AlphaFoldDB" id="A0ABD1XQA1"/>
<proteinExistence type="predicted"/>
<evidence type="ECO:0000313" key="2">
    <source>
        <dbReference type="Proteomes" id="UP001605036"/>
    </source>
</evidence>
<comment type="caution">
    <text evidence="1">The sequence shown here is derived from an EMBL/GenBank/DDBJ whole genome shotgun (WGS) entry which is preliminary data.</text>
</comment>
<accession>A0ABD1XQA1</accession>
<reference evidence="1 2" key="1">
    <citation type="submission" date="2024-09" db="EMBL/GenBank/DDBJ databases">
        <title>Chromosome-scale assembly of Riccia fluitans.</title>
        <authorList>
            <person name="Paukszto L."/>
            <person name="Sawicki J."/>
            <person name="Karawczyk K."/>
            <person name="Piernik-Szablinska J."/>
            <person name="Szczecinska M."/>
            <person name="Mazdziarz M."/>
        </authorList>
    </citation>
    <scope>NUCLEOTIDE SEQUENCE [LARGE SCALE GENOMIC DNA]</scope>
    <source>
        <strain evidence="1">Rf_01</strain>
        <tissue evidence="1">Aerial parts of the thallus</tissue>
    </source>
</reference>
<sequence length="206" mass="22682">MDCRSNEGGRKKGRNENALFGELGTCFGGKRGEHSVPQPEALVEVSSVSVSLSPNVDGFYVLIAAAKQDVWQLCALFTDIKAPVLDLHFGHCASGLKLVSPDFFPESAKTLALRILDELAQELEKRPRPVVFATFSGGYIACLWKIYQVFQGTCDGLDFTLAKYKLVRTVSLGRFTIQVQPILPARLEQESSVPQQSLEVRRDCSS</sequence>
<organism evidence="1 2">
    <name type="scientific">Riccia fluitans</name>
    <dbReference type="NCBI Taxonomy" id="41844"/>
    <lineage>
        <taxon>Eukaryota</taxon>
        <taxon>Viridiplantae</taxon>
        <taxon>Streptophyta</taxon>
        <taxon>Embryophyta</taxon>
        <taxon>Marchantiophyta</taxon>
        <taxon>Marchantiopsida</taxon>
        <taxon>Marchantiidae</taxon>
        <taxon>Marchantiales</taxon>
        <taxon>Ricciaceae</taxon>
        <taxon>Riccia</taxon>
    </lineage>
</organism>
<name>A0ABD1XQA1_9MARC</name>
<dbReference type="Proteomes" id="UP001605036">
    <property type="component" value="Unassembled WGS sequence"/>
</dbReference>
<keyword evidence="2" id="KW-1185">Reference proteome</keyword>
<dbReference type="EMBL" id="JBHFFA010000007">
    <property type="protein sequence ID" value="KAL2611124.1"/>
    <property type="molecule type" value="Genomic_DNA"/>
</dbReference>
<evidence type="ECO:0000313" key="1">
    <source>
        <dbReference type="EMBL" id="KAL2611124.1"/>
    </source>
</evidence>